<feature type="region of interest" description="Disordered" evidence="5">
    <location>
        <begin position="1"/>
        <end position="37"/>
    </location>
</feature>
<protein>
    <recommendedName>
        <fullName evidence="6">Archease domain-containing protein</fullName>
    </recommendedName>
</protein>
<keyword evidence="3" id="KW-0479">Metal-binding</keyword>
<evidence type="ECO:0000256" key="4">
    <source>
        <dbReference type="ARBA" id="ARBA00022837"/>
    </source>
</evidence>
<dbReference type="InterPro" id="IPR023572">
    <property type="entry name" value="Archease_dom"/>
</dbReference>
<dbReference type="Pfam" id="PF01951">
    <property type="entry name" value="Archease"/>
    <property type="match status" value="1"/>
</dbReference>
<reference evidence="7 8" key="1">
    <citation type="submission" date="2023-03" db="EMBL/GenBank/DDBJ databases">
        <title>High-quality genome of Scylla paramamosain provides insights in environmental adaptation.</title>
        <authorList>
            <person name="Zhang L."/>
        </authorList>
    </citation>
    <scope>NUCLEOTIDE SEQUENCE [LARGE SCALE GENOMIC DNA]</scope>
    <source>
        <strain evidence="7">LZ_2023a</strain>
        <tissue evidence="7">Muscle</tissue>
    </source>
</reference>
<dbReference type="Proteomes" id="UP001487740">
    <property type="component" value="Unassembled WGS sequence"/>
</dbReference>
<comment type="caution">
    <text evidence="7">The sequence shown here is derived from an EMBL/GenBank/DDBJ whole genome shotgun (WGS) entry which is preliminary data.</text>
</comment>
<evidence type="ECO:0000259" key="6">
    <source>
        <dbReference type="Pfam" id="PF01951"/>
    </source>
</evidence>
<evidence type="ECO:0000256" key="2">
    <source>
        <dbReference type="ARBA" id="ARBA00022694"/>
    </source>
</evidence>
<evidence type="ECO:0000256" key="5">
    <source>
        <dbReference type="SAM" id="MobiDB-lite"/>
    </source>
</evidence>
<dbReference type="GO" id="GO:0008033">
    <property type="term" value="P:tRNA processing"/>
    <property type="evidence" value="ECO:0007669"/>
    <property type="project" value="UniProtKB-KW"/>
</dbReference>
<name>A0AAW0TDG9_SCYPA</name>
<feature type="compositionally biased region" description="Pro residues" evidence="5">
    <location>
        <begin position="1"/>
        <end position="19"/>
    </location>
</feature>
<proteinExistence type="inferred from homology"/>
<evidence type="ECO:0000313" key="8">
    <source>
        <dbReference type="Proteomes" id="UP001487740"/>
    </source>
</evidence>
<sequence length="101" mass="11188">MHPYTQPPPTSCPASPPTPTKTSRDVNTHPSLTHHQGTEVKAITYASMQVYDELDQHEVFVIVDIRVSSPVSTKRYVNNRKPQASGQSARTSRQKSAVSED</sequence>
<dbReference type="Gene3D" id="3.55.10.10">
    <property type="entry name" value="Archease domain"/>
    <property type="match status" value="1"/>
</dbReference>
<dbReference type="InterPro" id="IPR036820">
    <property type="entry name" value="Archease_dom_sf"/>
</dbReference>
<dbReference type="GO" id="GO:0046872">
    <property type="term" value="F:metal ion binding"/>
    <property type="evidence" value="ECO:0007669"/>
    <property type="project" value="UniProtKB-KW"/>
</dbReference>
<dbReference type="EMBL" id="JARAKH010000033">
    <property type="protein sequence ID" value="KAK8385343.1"/>
    <property type="molecule type" value="Genomic_DNA"/>
</dbReference>
<dbReference type="AlphaFoldDB" id="A0AAW0TDG9"/>
<gene>
    <name evidence="7" type="ORF">O3P69_012281</name>
</gene>
<evidence type="ECO:0000313" key="7">
    <source>
        <dbReference type="EMBL" id="KAK8385343.1"/>
    </source>
</evidence>
<keyword evidence="4" id="KW-0106">Calcium</keyword>
<comment type="similarity">
    <text evidence="1">Belongs to the archease family.</text>
</comment>
<keyword evidence="8" id="KW-1185">Reference proteome</keyword>
<feature type="region of interest" description="Disordered" evidence="5">
    <location>
        <begin position="71"/>
        <end position="101"/>
    </location>
</feature>
<organism evidence="7 8">
    <name type="scientific">Scylla paramamosain</name>
    <name type="common">Mud crab</name>
    <dbReference type="NCBI Taxonomy" id="85552"/>
    <lineage>
        <taxon>Eukaryota</taxon>
        <taxon>Metazoa</taxon>
        <taxon>Ecdysozoa</taxon>
        <taxon>Arthropoda</taxon>
        <taxon>Crustacea</taxon>
        <taxon>Multicrustacea</taxon>
        <taxon>Malacostraca</taxon>
        <taxon>Eumalacostraca</taxon>
        <taxon>Eucarida</taxon>
        <taxon>Decapoda</taxon>
        <taxon>Pleocyemata</taxon>
        <taxon>Brachyura</taxon>
        <taxon>Eubrachyura</taxon>
        <taxon>Portunoidea</taxon>
        <taxon>Portunidae</taxon>
        <taxon>Portuninae</taxon>
        <taxon>Scylla</taxon>
    </lineage>
</organism>
<dbReference type="SUPFAM" id="SSF69819">
    <property type="entry name" value="MTH1598-like"/>
    <property type="match status" value="1"/>
</dbReference>
<feature type="domain" description="Archease" evidence="6">
    <location>
        <begin position="33"/>
        <end position="65"/>
    </location>
</feature>
<keyword evidence="2" id="KW-0819">tRNA processing</keyword>
<evidence type="ECO:0000256" key="1">
    <source>
        <dbReference type="ARBA" id="ARBA00007963"/>
    </source>
</evidence>
<evidence type="ECO:0000256" key="3">
    <source>
        <dbReference type="ARBA" id="ARBA00022723"/>
    </source>
</evidence>
<accession>A0AAW0TDG9</accession>